<dbReference type="NCBIfam" id="TIGR00758">
    <property type="entry name" value="UDG_fam4"/>
    <property type="match status" value="1"/>
</dbReference>
<protein>
    <recommendedName>
        <fullName evidence="4">Type-4 uracil-DNA glycosylase</fullName>
        <ecNumber evidence="3">3.2.2.27</ecNumber>
    </recommendedName>
</protein>
<dbReference type="GO" id="GO:0046872">
    <property type="term" value="F:metal ion binding"/>
    <property type="evidence" value="ECO:0007669"/>
    <property type="project" value="UniProtKB-KW"/>
</dbReference>
<keyword evidence="11" id="KW-0234">DNA repair</keyword>
<dbReference type="Pfam" id="PF03167">
    <property type="entry name" value="UDG"/>
    <property type="match status" value="1"/>
</dbReference>
<keyword evidence="7" id="KW-0227">DNA damage</keyword>
<dbReference type="InterPro" id="IPR005273">
    <property type="entry name" value="Ura-DNA_glyco_family4"/>
</dbReference>
<keyword evidence="10" id="KW-0411">Iron-sulfur</keyword>
<evidence type="ECO:0000256" key="11">
    <source>
        <dbReference type="ARBA" id="ARBA00023204"/>
    </source>
</evidence>
<evidence type="ECO:0000256" key="2">
    <source>
        <dbReference type="ARBA" id="ARBA00006521"/>
    </source>
</evidence>
<keyword evidence="9" id="KW-0408">Iron</keyword>
<evidence type="ECO:0000256" key="3">
    <source>
        <dbReference type="ARBA" id="ARBA00012030"/>
    </source>
</evidence>
<dbReference type="SMART" id="SM00986">
    <property type="entry name" value="UDG"/>
    <property type="match status" value="1"/>
</dbReference>
<evidence type="ECO:0000256" key="4">
    <source>
        <dbReference type="ARBA" id="ARBA00019403"/>
    </source>
</evidence>
<dbReference type="SMART" id="SM00987">
    <property type="entry name" value="UreE_C"/>
    <property type="match status" value="1"/>
</dbReference>
<evidence type="ECO:0000256" key="7">
    <source>
        <dbReference type="ARBA" id="ARBA00022763"/>
    </source>
</evidence>
<gene>
    <name evidence="13" type="ORF">RUM8411_02458</name>
</gene>
<dbReference type="Gene3D" id="3.40.470.10">
    <property type="entry name" value="Uracil-DNA glycosylase-like domain"/>
    <property type="match status" value="1"/>
</dbReference>
<evidence type="ECO:0000256" key="6">
    <source>
        <dbReference type="ARBA" id="ARBA00022723"/>
    </source>
</evidence>
<evidence type="ECO:0000259" key="12">
    <source>
        <dbReference type="SMART" id="SM00986"/>
    </source>
</evidence>
<dbReference type="SUPFAM" id="SSF52141">
    <property type="entry name" value="Uracil-DNA glycosylase-like"/>
    <property type="match status" value="1"/>
</dbReference>
<evidence type="ECO:0000256" key="5">
    <source>
        <dbReference type="ARBA" id="ARBA00022485"/>
    </source>
</evidence>
<keyword evidence="8" id="KW-0378">Hydrolase</keyword>
<name>A0A1X6ZH03_9RHOB</name>
<evidence type="ECO:0000313" key="13">
    <source>
        <dbReference type="EMBL" id="SLN51365.1"/>
    </source>
</evidence>
<evidence type="ECO:0000313" key="14">
    <source>
        <dbReference type="Proteomes" id="UP000193778"/>
    </source>
</evidence>
<keyword evidence="5" id="KW-0004">4Fe-4S</keyword>
<reference evidence="14" key="1">
    <citation type="submission" date="2017-03" db="EMBL/GenBank/DDBJ databases">
        <authorList>
            <person name="Rodrigo-Torres L."/>
            <person name="Arahal R.D."/>
            <person name="Lucena T."/>
        </authorList>
    </citation>
    <scope>NUCLEOTIDE SEQUENCE [LARGE SCALE GENOMIC DNA]</scope>
    <source>
        <strain evidence="14">CECT 8411</strain>
    </source>
</reference>
<dbReference type="PANTHER" id="PTHR33693">
    <property type="entry name" value="TYPE-5 URACIL-DNA GLYCOSYLASE"/>
    <property type="match status" value="1"/>
</dbReference>
<dbReference type="InterPro" id="IPR005122">
    <property type="entry name" value="Uracil-DNA_glycosylase-like"/>
</dbReference>
<dbReference type="PANTHER" id="PTHR33693:SF1">
    <property type="entry name" value="TYPE-4 URACIL-DNA GLYCOSYLASE"/>
    <property type="match status" value="1"/>
</dbReference>
<comment type="similarity">
    <text evidence="2">Belongs to the uracil-DNA glycosylase (UDG) superfamily. Type 4 (UDGa) family.</text>
</comment>
<evidence type="ECO:0000256" key="9">
    <source>
        <dbReference type="ARBA" id="ARBA00023004"/>
    </source>
</evidence>
<dbReference type="EC" id="3.2.2.27" evidence="3"/>
<sequence>MVGAADRPIKAYSLSLDQKLVRLWGMESALDYHTARALLDWQIELGATEAIGDVPVDRYALPDTTPKAKKPTAAQVAPAKPAKVDPVTVAKSAALAAGSLDQLRAAMDGFNHCELKRGARQLVFSDGTPGARVMIIGEAPGREEDREGKPFVGRAGQLLDRMLAAIDLSRSDSVYITNVLPWRPPQNRDPKPEEIGMMKPFLERHVALAKPEVLVVMGNISCQAVLGKRGITRLRGQWDLALELPVIPMFHPAYLLRQPQMKRQAWADLLDLKARLGGQ</sequence>
<dbReference type="InterPro" id="IPR036895">
    <property type="entry name" value="Uracil-DNA_glycosylase-like_sf"/>
</dbReference>
<keyword evidence="6" id="KW-0479">Metal-binding</keyword>
<evidence type="ECO:0000256" key="10">
    <source>
        <dbReference type="ARBA" id="ARBA00023014"/>
    </source>
</evidence>
<keyword evidence="14" id="KW-1185">Reference proteome</keyword>
<dbReference type="GO" id="GO:0051539">
    <property type="term" value="F:4 iron, 4 sulfur cluster binding"/>
    <property type="evidence" value="ECO:0007669"/>
    <property type="project" value="UniProtKB-KW"/>
</dbReference>
<dbReference type="InterPro" id="IPR051536">
    <property type="entry name" value="UDG_Type-4/5"/>
</dbReference>
<feature type="domain" description="Uracil-DNA glycosylase-like" evidence="12">
    <location>
        <begin position="124"/>
        <end position="270"/>
    </location>
</feature>
<organism evidence="13 14">
    <name type="scientific">Ruegeria meonggei</name>
    <dbReference type="NCBI Taxonomy" id="1446476"/>
    <lineage>
        <taxon>Bacteria</taxon>
        <taxon>Pseudomonadati</taxon>
        <taxon>Pseudomonadota</taxon>
        <taxon>Alphaproteobacteria</taxon>
        <taxon>Rhodobacterales</taxon>
        <taxon>Roseobacteraceae</taxon>
        <taxon>Ruegeria</taxon>
    </lineage>
</organism>
<dbReference type="CDD" id="cd10030">
    <property type="entry name" value="UDG-F4_TTUDGA_SPO1dp_like"/>
    <property type="match status" value="1"/>
</dbReference>
<dbReference type="EMBL" id="FWFP01000006">
    <property type="protein sequence ID" value="SLN51365.1"/>
    <property type="molecule type" value="Genomic_DNA"/>
</dbReference>
<evidence type="ECO:0000256" key="1">
    <source>
        <dbReference type="ARBA" id="ARBA00001400"/>
    </source>
</evidence>
<proteinExistence type="inferred from homology"/>
<dbReference type="Proteomes" id="UP000193778">
    <property type="component" value="Unassembled WGS sequence"/>
</dbReference>
<dbReference type="AlphaFoldDB" id="A0A1X6ZH03"/>
<dbReference type="GO" id="GO:0004844">
    <property type="term" value="F:uracil DNA N-glycosylase activity"/>
    <property type="evidence" value="ECO:0007669"/>
    <property type="project" value="UniProtKB-EC"/>
</dbReference>
<comment type="catalytic activity">
    <reaction evidence="1">
        <text>Hydrolyzes single-stranded DNA or mismatched double-stranded DNA and polynucleotides, releasing free uracil.</text>
        <dbReference type="EC" id="3.2.2.27"/>
    </reaction>
</comment>
<accession>A0A1X6ZH03</accession>
<dbReference type="GO" id="GO:0006281">
    <property type="term" value="P:DNA repair"/>
    <property type="evidence" value="ECO:0007669"/>
    <property type="project" value="UniProtKB-KW"/>
</dbReference>
<evidence type="ECO:0000256" key="8">
    <source>
        <dbReference type="ARBA" id="ARBA00022801"/>
    </source>
</evidence>